<dbReference type="eggNOG" id="COG3411">
    <property type="taxonomic scope" value="Bacteria"/>
</dbReference>
<dbReference type="SUPFAM" id="SSF52833">
    <property type="entry name" value="Thioredoxin-like"/>
    <property type="match status" value="2"/>
</dbReference>
<dbReference type="STRING" id="498761.HM1_1028"/>
<dbReference type="CDD" id="cd03064">
    <property type="entry name" value="TRX_Fd_NuoE"/>
    <property type="match status" value="1"/>
</dbReference>
<evidence type="ECO:0000256" key="2">
    <source>
        <dbReference type="ARBA" id="ARBA00022485"/>
    </source>
</evidence>
<evidence type="ECO:0000256" key="6">
    <source>
        <dbReference type="SAM" id="MobiDB-lite"/>
    </source>
</evidence>
<sequence length="906" mass="98128">MIRSPLEQGDDQVREKMRLLDEVIDRYKDSPGQLIRLLHKAQEIFGYLPEAVQCHIAERMDLPVSEVAGVVSFYSLFSRQPKGKHTVSVCMGTACYVKGAPEVLTAIKKELSIDLGQTTADGMFTLTDTRCVGACGLAPAIVIDGEVHGRMKAADVPALLDGYRNRKDEQNVPTAAEKASEESGCACRRRRESNNAEESSDREACGELTDTSSESFLEAPVIATPIRSVEDLRAARQRHAARYRQRLPEAHILEAPSPEGQTSEAQTSEAQTFEGQTSEAQTSEAQTFEGQTSKAPIPRAAADQPSIPHQILLCAGTGCTSSRSAELRRALHSELTRCGLDKEAHVVPTGCFGFCELGPVVVIHPERIFYCQVAPDDAKEIVERHIAKGEIIERLLYKHPPEGATRNSIDENEFFHPQHRVALRNCGVINPEDIDDYLASGGYGGLAKALTAMTPAQVVDEVTKSGLRGRGGAGFLTGRKWAFTAAAPDTPKYVVCNADEGDPGAFMDRSILEGDPHAVLEAMAIAGYAIGARQGYIYVRAEYPVAVHRLEVAIAQARQAGLLGEDILGTGFSFDIDLRLGAGAFVCGEETALLHSVSGKRGEPRARPPYPALSGLWGKPTLLNNVETYANIPQIIVNGAAWYAAMGTERSKGTKIFSLAGKINNTGLIEVPMGTTLRTIIYDIGGGIPGGKAFKAVQTGGPSGGCLPAEYLDTPIDYDSLIAVGSMMGSGGLIVMDESDCMVDIARFYLEFTQDESCGKCTPCRIGTRRLLEIITGITEGKGEPKDLERLEELGRDIREASLCGLGQTAPNLVLSTLRYFRHEYEAHINHKRCPAGVCAALRPKGKFRIDEEKCRRCGLCVRLCPVEAISGEVRKRPFVIDKNRCIACGACAQKCPAKCIAREEE</sequence>
<dbReference type="GO" id="GO:0046872">
    <property type="term" value="F:metal ion binding"/>
    <property type="evidence" value="ECO:0007669"/>
    <property type="project" value="UniProtKB-KW"/>
</dbReference>
<dbReference type="Gene3D" id="1.10.10.1590">
    <property type="entry name" value="NADH-quinone oxidoreductase subunit E"/>
    <property type="match status" value="1"/>
</dbReference>
<dbReference type="InterPro" id="IPR037207">
    <property type="entry name" value="Nuop51_4Fe4S-bd_sf"/>
</dbReference>
<dbReference type="FunFam" id="1.20.1440.230:FF:000001">
    <property type="entry name" value="Mitochondrial NADH dehydrogenase flavoprotein 1"/>
    <property type="match status" value="1"/>
</dbReference>
<dbReference type="PROSITE" id="PS00198">
    <property type="entry name" value="4FE4S_FER_1"/>
    <property type="match status" value="2"/>
</dbReference>
<dbReference type="EMBL" id="CP000930">
    <property type="protein sequence ID" value="ABZ83546.1"/>
    <property type="molecule type" value="Genomic_DNA"/>
</dbReference>
<keyword evidence="4" id="KW-0408">Iron</keyword>
<evidence type="ECO:0000256" key="4">
    <source>
        <dbReference type="ARBA" id="ARBA00023004"/>
    </source>
</evidence>
<dbReference type="SMART" id="SM00928">
    <property type="entry name" value="NADH_4Fe-4S"/>
    <property type="match status" value="1"/>
</dbReference>
<comment type="similarity">
    <text evidence="1">Belongs to the complex I 51 kDa subunit family.</text>
</comment>
<dbReference type="GO" id="GO:0010181">
    <property type="term" value="F:FMN binding"/>
    <property type="evidence" value="ECO:0007669"/>
    <property type="project" value="InterPro"/>
</dbReference>
<feature type="domain" description="4Fe-4S ferredoxin-type" evidence="7">
    <location>
        <begin position="877"/>
        <end position="906"/>
    </location>
</feature>
<dbReference type="Gene3D" id="3.40.50.11540">
    <property type="entry name" value="NADH-ubiquinone oxidoreductase 51kDa subunit"/>
    <property type="match status" value="1"/>
</dbReference>
<dbReference type="Gene3D" id="3.30.70.20">
    <property type="match status" value="1"/>
</dbReference>
<dbReference type="SUPFAM" id="SSF142019">
    <property type="entry name" value="Nqo1 FMN-binding domain-like"/>
    <property type="match status" value="1"/>
</dbReference>
<organism evidence="8 9">
    <name type="scientific">Heliobacterium modesticaldum (strain ATCC 51547 / Ice1)</name>
    <dbReference type="NCBI Taxonomy" id="498761"/>
    <lineage>
        <taxon>Bacteria</taxon>
        <taxon>Bacillati</taxon>
        <taxon>Bacillota</taxon>
        <taxon>Clostridia</taxon>
        <taxon>Eubacteriales</taxon>
        <taxon>Heliobacteriaceae</taxon>
        <taxon>Heliomicrobium</taxon>
    </lineage>
</organism>
<feature type="region of interest" description="Disordered" evidence="6">
    <location>
        <begin position="168"/>
        <end position="211"/>
    </location>
</feature>
<dbReference type="PROSITE" id="PS51379">
    <property type="entry name" value="4FE4S_FER_2"/>
    <property type="match status" value="2"/>
</dbReference>
<dbReference type="PROSITE" id="PS00645">
    <property type="entry name" value="COMPLEX1_51K_2"/>
    <property type="match status" value="1"/>
</dbReference>
<keyword evidence="3" id="KW-0479">Metal-binding</keyword>
<evidence type="ECO:0000256" key="1">
    <source>
        <dbReference type="ARBA" id="ARBA00007523"/>
    </source>
</evidence>
<dbReference type="GO" id="GO:0051539">
    <property type="term" value="F:4 iron, 4 sulfur cluster binding"/>
    <property type="evidence" value="ECO:0007669"/>
    <property type="project" value="UniProtKB-KW"/>
</dbReference>
<dbReference type="InterPro" id="IPR041921">
    <property type="entry name" value="NuoE_N"/>
</dbReference>
<evidence type="ECO:0000259" key="7">
    <source>
        <dbReference type="PROSITE" id="PS51379"/>
    </source>
</evidence>
<dbReference type="Gene3D" id="1.20.1440.230">
    <property type="entry name" value="NADH-ubiquinone oxidoreductase 51kDa subunit, iron-sulphur binding domain"/>
    <property type="match status" value="1"/>
</dbReference>
<dbReference type="SUPFAM" id="SSF140490">
    <property type="entry name" value="Nqo1C-terminal domain-like"/>
    <property type="match status" value="1"/>
</dbReference>
<feature type="region of interest" description="Disordered" evidence="6">
    <location>
        <begin position="246"/>
        <end position="301"/>
    </location>
</feature>
<dbReference type="Proteomes" id="UP000008550">
    <property type="component" value="Chromosome"/>
</dbReference>
<dbReference type="Pfam" id="PF01512">
    <property type="entry name" value="Complex1_51K"/>
    <property type="match status" value="1"/>
</dbReference>
<dbReference type="InterPro" id="IPR017900">
    <property type="entry name" value="4Fe4S_Fe_S_CS"/>
</dbReference>
<dbReference type="InterPro" id="IPR001949">
    <property type="entry name" value="NADH-UbQ_OxRdtase_51kDa_CS"/>
</dbReference>
<keyword evidence="2" id="KW-0004">4Fe-4S</keyword>
<dbReference type="KEGG" id="hmo:HM1_1028"/>
<dbReference type="Gene3D" id="3.10.20.600">
    <property type="match status" value="1"/>
</dbReference>
<dbReference type="SUPFAM" id="SSF54862">
    <property type="entry name" value="4Fe-4S ferredoxins"/>
    <property type="match status" value="1"/>
</dbReference>
<dbReference type="CDD" id="cd02980">
    <property type="entry name" value="TRX_Fd_family"/>
    <property type="match status" value="1"/>
</dbReference>
<evidence type="ECO:0000313" key="9">
    <source>
        <dbReference type="Proteomes" id="UP000008550"/>
    </source>
</evidence>
<evidence type="ECO:0000256" key="5">
    <source>
        <dbReference type="ARBA" id="ARBA00023014"/>
    </source>
</evidence>
<dbReference type="InterPro" id="IPR036249">
    <property type="entry name" value="Thioredoxin-like_sf"/>
</dbReference>
<dbReference type="PANTHER" id="PTHR43578:SF3">
    <property type="entry name" value="NADH-QUINONE OXIDOREDUCTASE SUBUNIT F"/>
    <property type="match status" value="1"/>
</dbReference>
<dbReference type="eggNOG" id="COG1894">
    <property type="taxonomic scope" value="Bacteria"/>
</dbReference>
<protein>
    <submittedName>
        <fullName evidence="8">NADH dehydrogenase conserved domain protein, nuoe and nuof</fullName>
    </submittedName>
</protein>
<dbReference type="HOGENOM" id="CLU_014881_3_2_9"/>
<dbReference type="Gene3D" id="3.40.30.10">
    <property type="entry name" value="Glutaredoxin"/>
    <property type="match status" value="2"/>
</dbReference>
<dbReference type="InterPro" id="IPR019575">
    <property type="entry name" value="Nuop51_4Fe4S-bd"/>
</dbReference>
<reference evidence="8 9" key="1">
    <citation type="journal article" date="2008" name="J. Bacteriol.">
        <title>The genome of Heliobacterium modesticaldum, a phototrophic representative of the Firmicutes containing the simplest photosynthetic apparatus.</title>
        <authorList>
            <person name="Sattley W.M."/>
            <person name="Madigan M.T."/>
            <person name="Swingley W.D."/>
            <person name="Cheung P.C."/>
            <person name="Clocksin K.M."/>
            <person name="Conrad A.L."/>
            <person name="Dejesa L.C."/>
            <person name="Honchak B.M."/>
            <person name="Jung D.O."/>
            <person name="Karbach L.E."/>
            <person name="Kurdoglu A."/>
            <person name="Lahiri S."/>
            <person name="Mastrian S.D."/>
            <person name="Page L.E."/>
            <person name="Taylor H.L."/>
            <person name="Wang Z.T."/>
            <person name="Raymond J."/>
            <person name="Chen M."/>
            <person name="Blankenship R.E."/>
            <person name="Touchman J.W."/>
        </authorList>
    </citation>
    <scope>NUCLEOTIDE SEQUENCE [LARGE SCALE GENOMIC DNA]</scope>
    <source>
        <strain evidence="9">ATCC 51547 / Ice1</strain>
    </source>
</reference>
<dbReference type="SUPFAM" id="SSF142984">
    <property type="entry name" value="Nqo1 middle domain-like"/>
    <property type="match status" value="1"/>
</dbReference>
<evidence type="ECO:0000256" key="3">
    <source>
        <dbReference type="ARBA" id="ARBA00022723"/>
    </source>
</evidence>
<gene>
    <name evidence="8" type="ORF">HM1_1028</name>
</gene>
<dbReference type="InterPro" id="IPR011538">
    <property type="entry name" value="Nuo51_FMN-bd"/>
</dbReference>
<feature type="compositionally biased region" description="Polar residues" evidence="6">
    <location>
        <begin position="259"/>
        <end position="294"/>
    </location>
</feature>
<dbReference type="AlphaFoldDB" id="B0TIC6"/>
<keyword evidence="5" id="KW-0411">Iron-sulfur</keyword>
<dbReference type="InterPro" id="IPR017896">
    <property type="entry name" value="4Fe4S_Fe-S-bd"/>
</dbReference>
<dbReference type="GO" id="GO:0008137">
    <property type="term" value="F:NADH dehydrogenase (ubiquinone) activity"/>
    <property type="evidence" value="ECO:0007669"/>
    <property type="project" value="InterPro"/>
</dbReference>
<dbReference type="eggNOG" id="COG1905">
    <property type="taxonomic scope" value="Bacteria"/>
</dbReference>
<dbReference type="Gene3D" id="6.10.250.1450">
    <property type="match status" value="1"/>
</dbReference>
<dbReference type="PANTHER" id="PTHR43578">
    <property type="entry name" value="NADH-QUINONE OXIDOREDUCTASE SUBUNIT F"/>
    <property type="match status" value="1"/>
</dbReference>
<keyword evidence="9" id="KW-1185">Reference proteome</keyword>
<dbReference type="Pfam" id="PF01257">
    <property type="entry name" value="2Fe-2S_thioredx"/>
    <property type="match status" value="2"/>
</dbReference>
<dbReference type="FunFam" id="3.40.50.11540:FF:000001">
    <property type="entry name" value="NADH dehydrogenase [ubiquinone] flavoprotein 1, mitochondrial"/>
    <property type="match status" value="1"/>
</dbReference>
<proteinExistence type="inferred from homology"/>
<evidence type="ECO:0000313" key="8">
    <source>
        <dbReference type="EMBL" id="ABZ83546.1"/>
    </source>
</evidence>
<dbReference type="CDD" id="cd10549">
    <property type="entry name" value="MtMvhB_like"/>
    <property type="match status" value="1"/>
</dbReference>
<dbReference type="InterPro" id="IPR037225">
    <property type="entry name" value="Nuo51_FMN-bd_sf"/>
</dbReference>
<dbReference type="InterPro" id="IPR042128">
    <property type="entry name" value="NuoE_dom"/>
</dbReference>
<dbReference type="Pfam" id="PF10589">
    <property type="entry name" value="NADH_4Fe-4S"/>
    <property type="match status" value="1"/>
</dbReference>
<name>B0TIC6_HELMI</name>
<feature type="domain" description="4Fe-4S ferredoxin-type" evidence="7">
    <location>
        <begin position="846"/>
        <end position="875"/>
    </location>
</feature>
<accession>B0TIC6</accession>
<dbReference type="Pfam" id="PF13237">
    <property type="entry name" value="Fer4_10"/>
    <property type="match status" value="1"/>
</dbReference>